<gene>
    <name evidence="2" type="ORF">HUJ06_009715</name>
</gene>
<organism evidence="2 3">
    <name type="scientific">Nelumbo nucifera</name>
    <name type="common">Sacred lotus</name>
    <dbReference type="NCBI Taxonomy" id="4432"/>
    <lineage>
        <taxon>Eukaryota</taxon>
        <taxon>Viridiplantae</taxon>
        <taxon>Streptophyta</taxon>
        <taxon>Embryophyta</taxon>
        <taxon>Tracheophyta</taxon>
        <taxon>Spermatophyta</taxon>
        <taxon>Magnoliopsida</taxon>
        <taxon>Proteales</taxon>
        <taxon>Nelumbonaceae</taxon>
        <taxon>Nelumbo</taxon>
    </lineage>
</organism>
<dbReference type="EMBL" id="DUZY01000003">
    <property type="protein sequence ID" value="DAD30864.1"/>
    <property type="molecule type" value="Genomic_DNA"/>
</dbReference>
<keyword evidence="3" id="KW-1185">Reference proteome</keyword>
<evidence type="ECO:0000256" key="1">
    <source>
        <dbReference type="SAM" id="MobiDB-lite"/>
    </source>
</evidence>
<sequence>MAACNSSSKRKSLSSRTLTLPPRSKEEYE</sequence>
<reference evidence="2 3" key="1">
    <citation type="journal article" date="2020" name="Mol. Biol. Evol.">
        <title>Distinct Expression and Methylation Patterns for Genes with Different Fates following a Single Whole-Genome Duplication in Flowering Plants.</title>
        <authorList>
            <person name="Shi T."/>
            <person name="Rahmani R.S."/>
            <person name="Gugger P.F."/>
            <person name="Wang M."/>
            <person name="Li H."/>
            <person name="Zhang Y."/>
            <person name="Li Z."/>
            <person name="Wang Q."/>
            <person name="Van de Peer Y."/>
            <person name="Marchal K."/>
            <person name="Chen J."/>
        </authorList>
    </citation>
    <scope>NUCLEOTIDE SEQUENCE [LARGE SCALE GENOMIC DNA]</scope>
    <source>
        <tissue evidence="2">Leaf</tissue>
    </source>
</reference>
<dbReference type="Proteomes" id="UP000607653">
    <property type="component" value="Unassembled WGS sequence"/>
</dbReference>
<evidence type="ECO:0000313" key="3">
    <source>
        <dbReference type="Proteomes" id="UP000607653"/>
    </source>
</evidence>
<evidence type="ECO:0000313" key="2">
    <source>
        <dbReference type="EMBL" id="DAD30864.1"/>
    </source>
</evidence>
<dbReference type="AlphaFoldDB" id="A0A822Y9W0"/>
<accession>A0A822Y9W0</accession>
<comment type="caution">
    <text evidence="2">The sequence shown here is derived from an EMBL/GenBank/DDBJ whole genome shotgun (WGS) entry which is preliminary data.</text>
</comment>
<name>A0A822Y9W0_NELNU</name>
<feature type="region of interest" description="Disordered" evidence="1">
    <location>
        <begin position="1"/>
        <end position="29"/>
    </location>
</feature>
<protein>
    <submittedName>
        <fullName evidence="2">Uncharacterized protein</fullName>
    </submittedName>
</protein>
<proteinExistence type="predicted"/>